<dbReference type="GO" id="GO:0050577">
    <property type="term" value="F:GDP-L-fucose synthase activity"/>
    <property type="evidence" value="ECO:0007669"/>
    <property type="project" value="UniProtKB-UniRule"/>
</dbReference>
<gene>
    <name evidence="5" type="primary">fcl</name>
</gene>
<feature type="binding site" evidence="5">
    <location>
        <position position="141"/>
    </location>
    <ligand>
        <name>NADP(+)</name>
        <dbReference type="ChEBI" id="CHEBI:58349"/>
    </ligand>
</feature>
<dbReference type="InterPro" id="IPR036291">
    <property type="entry name" value="NAD(P)-bd_dom_sf"/>
</dbReference>
<evidence type="ECO:0000256" key="4">
    <source>
        <dbReference type="ARBA" id="ARBA00023235"/>
    </source>
</evidence>
<name>A0A0U3ANW2_CAMJU</name>
<proteinExistence type="inferred from homology"/>
<evidence type="ECO:0000256" key="1">
    <source>
        <dbReference type="ARBA" id="ARBA00005959"/>
    </source>
</evidence>
<dbReference type="PANTHER" id="PTHR43238:SF1">
    <property type="entry name" value="GDP-L-FUCOSE SYNTHASE"/>
    <property type="match status" value="1"/>
</dbReference>
<comment type="function">
    <text evidence="5">Catalyzes the two-step NADP-dependent conversion of GDP-4-dehydro-6-deoxy-D-mannose to GDP-fucose, involving an epimerase and a reductase reaction.</text>
</comment>
<feature type="binding site" evidence="5">
    <location>
        <position position="312"/>
    </location>
    <ligand>
        <name>substrate</name>
    </ligand>
</feature>
<dbReference type="GO" id="GO:0016853">
    <property type="term" value="F:isomerase activity"/>
    <property type="evidence" value="ECO:0007669"/>
    <property type="project" value="UniProtKB-KW"/>
</dbReference>
<dbReference type="SUPFAM" id="SSF51735">
    <property type="entry name" value="NAD(P)-binding Rossmann-fold domains"/>
    <property type="match status" value="1"/>
</dbReference>
<comment type="pathway">
    <text evidence="5">Nucleotide-sugar biosynthesis; GDP-L-fucose biosynthesis via de novo pathway; GDP-L-fucose from GDP-alpha-D-mannose: step 2/2.</text>
</comment>
<evidence type="ECO:0000256" key="2">
    <source>
        <dbReference type="ARBA" id="ARBA00022857"/>
    </source>
</evidence>
<evidence type="ECO:0000256" key="3">
    <source>
        <dbReference type="ARBA" id="ARBA00023002"/>
    </source>
</evidence>
<dbReference type="InterPro" id="IPR001509">
    <property type="entry name" value="Epimerase_deHydtase"/>
</dbReference>
<accession>A0A0U3ANW2</accession>
<feature type="active site" description="Proton donor/acceptor" evidence="5">
    <location>
        <position position="137"/>
    </location>
</feature>
<reference evidence="7" key="1">
    <citation type="journal article" date="2015" name="PLoS ONE">
        <title>Updated Campylobacter jejuni Capsule PCR Multiplex Typing System and Its Application to Clinical Isolates from South and Southeast Asia.</title>
        <authorList>
            <person name="Poly F."/>
            <person name="Serichantalergs O."/>
            <person name="Kuroiwa J."/>
            <person name="Pootong P."/>
            <person name="Mason C."/>
            <person name="Guerry P."/>
            <person name="Parker C.T."/>
        </authorList>
    </citation>
    <scope>NUCLEOTIDE SEQUENCE</scope>
    <source>
        <strain evidence="7">HS11</strain>
    </source>
</reference>
<dbReference type="HAMAP" id="MF_00956">
    <property type="entry name" value="GDP_fucose_synth"/>
    <property type="match status" value="1"/>
</dbReference>
<dbReference type="GO" id="GO:0042351">
    <property type="term" value="P:'de novo' GDP-L-fucose biosynthetic process"/>
    <property type="evidence" value="ECO:0007669"/>
    <property type="project" value="UniProtKB-UniRule"/>
</dbReference>
<dbReference type="InterPro" id="IPR028614">
    <property type="entry name" value="GDP_fucose/colitose_synth"/>
</dbReference>
<dbReference type="CDD" id="cd05239">
    <property type="entry name" value="GDP_FS_SDR_e"/>
    <property type="match status" value="1"/>
</dbReference>
<feature type="domain" description="NAD-dependent epimerase/dehydratase" evidence="6">
    <location>
        <begin position="7"/>
        <end position="260"/>
    </location>
</feature>
<comment type="similarity">
    <text evidence="1 5">Belongs to the NAD(P)-dependent epimerase/dehydratase family. Fucose synthase subfamily.</text>
</comment>
<feature type="binding site" evidence="5">
    <location>
        <position position="188"/>
    </location>
    <ligand>
        <name>substrate</name>
    </ligand>
</feature>
<dbReference type="Pfam" id="PF01370">
    <property type="entry name" value="Epimerase"/>
    <property type="match status" value="1"/>
</dbReference>
<protein>
    <recommendedName>
        <fullName evidence="5">GDP-L-fucose synthase</fullName>
        <ecNumber evidence="5">1.1.1.271</ecNumber>
    </recommendedName>
    <alternativeName>
        <fullName evidence="5">GDP-4-keto-6-deoxy-D-mannose-3,5-epimerase-4-reductase</fullName>
    </alternativeName>
</protein>
<dbReference type="Gene3D" id="3.40.50.720">
    <property type="entry name" value="NAD(P)-binding Rossmann-like Domain"/>
    <property type="match status" value="2"/>
</dbReference>
<dbReference type="PANTHER" id="PTHR43238">
    <property type="entry name" value="GDP-L-FUCOSE SYNTHASE"/>
    <property type="match status" value="1"/>
</dbReference>
<evidence type="ECO:0000313" key="7">
    <source>
        <dbReference type="EMBL" id="ALT31920.1"/>
    </source>
</evidence>
<keyword evidence="4 5" id="KW-0413">Isomerase</keyword>
<feature type="binding site" evidence="5">
    <location>
        <position position="180"/>
    </location>
    <ligand>
        <name>NADP(+)</name>
        <dbReference type="ChEBI" id="CHEBI:58349"/>
    </ligand>
</feature>
<feature type="binding site" evidence="5">
    <location>
        <begin position="11"/>
        <end position="17"/>
    </location>
    <ligand>
        <name>NADP(+)</name>
        <dbReference type="ChEBI" id="CHEBI:58349"/>
    </ligand>
</feature>
<sequence>MNKQSKIYVAGHTGLIGSTILKKLQQDGFCNIICKTHQELDLMNQEAVKYFFEKEKPDCVFFCAAKVGGMLAQLNQRAEFLYNNLVMQSNVIHYSYLNGVKKLIYLGSICIYPEEVQLPIKESSLLTGKLQYNNEPYAIAKIAGLKMCEFYSLQYGVDYISIMPVSIYGSNDNFDIQTAHVQAAIFRKIYLAKLLNECNYKELIDDLGVKTKEEAFMILKQNNINDKSVKLLGTGNSRREFLHCEDLAEASIYIMKNISFNEVVEREGWNQGNAHINIGTGEDISIKELAYMIKDILEYRGEVLFENKMENDGTARKVIDTNKIRALGWHYKIELRDGLVRMYHDYKKGVKQNEKIYTSFINLG</sequence>
<dbReference type="EC" id="1.1.1.271" evidence="5"/>
<feature type="site" description="Important for catalytic activity" evidence="5">
    <location>
        <position position="108"/>
    </location>
</feature>
<evidence type="ECO:0000256" key="5">
    <source>
        <dbReference type="HAMAP-Rule" id="MF_00956"/>
    </source>
</evidence>
<organism evidence="7">
    <name type="scientific">Campylobacter jejuni subsp. jejuni</name>
    <dbReference type="NCBI Taxonomy" id="32022"/>
    <lineage>
        <taxon>Bacteria</taxon>
        <taxon>Pseudomonadati</taxon>
        <taxon>Campylobacterota</taxon>
        <taxon>Epsilonproteobacteria</taxon>
        <taxon>Campylobacterales</taxon>
        <taxon>Campylobacteraceae</taxon>
        <taxon>Campylobacter</taxon>
    </lineage>
</organism>
<feature type="site" description="Important for catalytic activity" evidence="5">
    <location>
        <position position="110"/>
    </location>
</feature>
<comment type="catalytic activity">
    <reaction evidence="5">
        <text>GDP-beta-L-fucose + NADP(+) = GDP-4-dehydro-alpha-D-rhamnose + NADPH + H(+)</text>
        <dbReference type="Rhea" id="RHEA:18885"/>
        <dbReference type="ChEBI" id="CHEBI:15378"/>
        <dbReference type="ChEBI" id="CHEBI:57273"/>
        <dbReference type="ChEBI" id="CHEBI:57783"/>
        <dbReference type="ChEBI" id="CHEBI:57964"/>
        <dbReference type="ChEBI" id="CHEBI:58349"/>
        <dbReference type="EC" id="1.1.1.271"/>
    </reaction>
</comment>
<dbReference type="GO" id="GO:0070401">
    <property type="term" value="F:NADP+ binding"/>
    <property type="evidence" value="ECO:0007669"/>
    <property type="project" value="UniProtKB-UniRule"/>
</dbReference>
<comment type="caution">
    <text evidence="5">Lacks conserved residue(s) required for the propagation of feature annotation.</text>
</comment>
<feature type="binding site" evidence="5">
    <location>
        <position position="239"/>
    </location>
    <ligand>
        <name>substrate</name>
    </ligand>
</feature>
<keyword evidence="5" id="KW-0511">Multifunctional enzyme</keyword>
<dbReference type="EMBL" id="KT868845">
    <property type="protein sequence ID" value="ALT31920.1"/>
    <property type="molecule type" value="Genomic_DNA"/>
</dbReference>
<keyword evidence="2 5" id="KW-0521">NADP</keyword>
<evidence type="ECO:0000259" key="6">
    <source>
        <dbReference type="Pfam" id="PF01370"/>
    </source>
</evidence>
<dbReference type="UniPathway" id="UPA00128">
    <property type="reaction ID" value="UER00191"/>
</dbReference>
<keyword evidence="3 5" id="KW-0560">Oxidoreductase</keyword>
<dbReference type="AlphaFoldDB" id="A0A0U3ANW2"/>